<feature type="domain" description="EC042-2821-like Restriction Endonuclease-like" evidence="2">
    <location>
        <begin position="235"/>
        <end position="331"/>
    </location>
</feature>
<dbReference type="GeneID" id="92726759"/>
<dbReference type="InterPro" id="IPR022104">
    <property type="entry name" value="DUF3644"/>
</dbReference>
<dbReference type="Proteomes" id="UP001200604">
    <property type="component" value="Unassembled WGS sequence"/>
</dbReference>
<dbReference type="RefSeq" id="WP_046203252.1">
    <property type="nucleotide sequence ID" value="NZ_JAFFSY010000002.1"/>
</dbReference>
<proteinExistence type="predicted"/>
<dbReference type="InterPro" id="IPR049530">
    <property type="entry name" value="EC042_2821"/>
</dbReference>
<protein>
    <submittedName>
        <fullName evidence="3">DUF3644 domain-containing protein</fullName>
    </submittedName>
</protein>
<evidence type="ECO:0000259" key="1">
    <source>
        <dbReference type="Pfam" id="PF12358"/>
    </source>
</evidence>
<keyword evidence="4" id="KW-1185">Reference proteome</keyword>
<organism evidence="3 4">
    <name type="scientific">Corynebacterium parakroppenstedtii</name>
    <dbReference type="NCBI Taxonomy" id="2828363"/>
    <lineage>
        <taxon>Bacteria</taxon>
        <taxon>Bacillati</taxon>
        <taxon>Actinomycetota</taxon>
        <taxon>Actinomycetes</taxon>
        <taxon>Mycobacteriales</taxon>
        <taxon>Corynebacteriaceae</taxon>
        <taxon>Corynebacterium</taxon>
    </lineage>
</organism>
<evidence type="ECO:0000313" key="4">
    <source>
        <dbReference type="Proteomes" id="UP001200604"/>
    </source>
</evidence>
<feature type="domain" description="DUF3644" evidence="1">
    <location>
        <begin position="13"/>
        <end position="185"/>
    </location>
</feature>
<name>A0ABS9HK99_9CORY</name>
<reference evidence="3 4" key="1">
    <citation type="submission" date="2022-01" db="EMBL/GenBank/DDBJ databases">
        <title>Identification and Characterization of Corynebacterium sp.</title>
        <authorList>
            <person name="Luo Q."/>
            <person name="Qu P."/>
            <person name="Chen Q."/>
        </authorList>
    </citation>
    <scope>NUCLEOTIDE SEQUENCE [LARGE SCALE GENOMIC DNA]</scope>
    <source>
        <strain evidence="3 4">MC-12</strain>
    </source>
</reference>
<dbReference type="Pfam" id="PF12358">
    <property type="entry name" value="DUF3644"/>
    <property type="match status" value="1"/>
</dbReference>
<evidence type="ECO:0000259" key="2">
    <source>
        <dbReference type="Pfam" id="PF18740"/>
    </source>
</evidence>
<dbReference type="EMBL" id="JAKJKU010000003">
    <property type="protein sequence ID" value="MCF6774243.1"/>
    <property type="molecule type" value="Genomic_DNA"/>
</dbReference>
<dbReference type="Pfam" id="PF18740">
    <property type="entry name" value="EC042_2821"/>
    <property type="match status" value="1"/>
</dbReference>
<evidence type="ECO:0000313" key="3">
    <source>
        <dbReference type="EMBL" id="MCF6774243.1"/>
    </source>
</evidence>
<sequence length="342" mass="39417">MHEKENGEKTVSRLLEKSQEAFVLAVELYNRPSLKYGAESCSILLCNAWELMLKAHIINKWGIESIYYKSDPTKTLTLSDCLKKVFTNEKSPLRSNMNAVMRFRNTNTHYITDEYEIFYGPFLQASVENYADTLMEFHSLSVSDLIPENRLALAIRKGDITPETIRAKYDPAVAQHLLTSEEAVAREVSSKGDPRIAAIYETTLRLVKKKNDADLNVHVQKDAKGKISIVRDIKDPTSYYPYTAKRAIEKIDKLLKKRGVTFYFNGEVKEKFTGHSFQLFVKFYDMKGNDRFAYDRKTPGEKNHSWIYSEQTIVFISDKVEKNPHSCLDHLNIYSKKNCGYS</sequence>
<gene>
    <name evidence="3" type="ORF">L3H44_07450</name>
</gene>
<comment type="caution">
    <text evidence="3">The sequence shown here is derived from an EMBL/GenBank/DDBJ whole genome shotgun (WGS) entry which is preliminary data.</text>
</comment>
<accession>A0ABS9HK99</accession>